<dbReference type="InterPro" id="IPR000917">
    <property type="entry name" value="Sulfatase_N"/>
</dbReference>
<dbReference type="Gene3D" id="3.40.720.10">
    <property type="entry name" value="Alkaline Phosphatase, subunit A"/>
    <property type="match status" value="1"/>
</dbReference>
<gene>
    <name evidence="9" type="ORF">JYU34_009908</name>
</gene>
<dbReference type="InterPro" id="IPR017850">
    <property type="entry name" value="Alkaline_phosphatase_core_sf"/>
</dbReference>
<protein>
    <recommendedName>
        <fullName evidence="8">Sulfatase N-terminal domain-containing protein</fullName>
    </recommendedName>
</protein>
<feature type="chain" id="PRO_5045120639" description="Sulfatase N-terminal domain-containing protein" evidence="7">
    <location>
        <begin position="19"/>
        <end position="542"/>
    </location>
</feature>
<keyword evidence="7" id="KW-0732">Signal</keyword>
<evidence type="ECO:0000256" key="6">
    <source>
        <dbReference type="ARBA" id="ARBA00023180"/>
    </source>
</evidence>
<dbReference type="Pfam" id="PF00884">
    <property type="entry name" value="Sulfatase"/>
    <property type="match status" value="1"/>
</dbReference>
<organism evidence="9 10">
    <name type="scientific">Plutella xylostella</name>
    <name type="common">Diamondback moth</name>
    <name type="synonym">Plutella maculipennis</name>
    <dbReference type="NCBI Taxonomy" id="51655"/>
    <lineage>
        <taxon>Eukaryota</taxon>
        <taxon>Metazoa</taxon>
        <taxon>Ecdysozoa</taxon>
        <taxon>Arthropoda</taxon>
        <taxon>Hexapoda</taxon>
        <taxon>Insecta</taxon>
        <taxon>Pterygota</taxon>
        <taxon>Neoptera</taxon>
        <taxon>Endopterygota</taxon>
        <taxon>Lepidoptera</taxon>
        <taxon>Glossata</taxon>
        <taxon>Ditrysia</taxon>
        <taxon>Yponomeutoidea</taxon>
        <taxon>Plutellidae</taxon>
        <taxon>Plutella</taxon>
    </lineage>
</organism>
<keyword evidence="4" id="KW-0378">Hydrolase</keyword>
<keyword evidence="6" id="KW-0325">Glycoprotein</keyword>
<evidence type="ECO:0000256" key="1">
    <source>
        <dbReference type="ARBA" id="ARBA00001913"/>
    </source>
</evidence>
<dbReference type="PROSITE" id="PS00523">
    <property type="entry name" value="SULFATASE_1"/>
    <property type="match status" value="1"/>
</dbReference>
<evidence type="ECO:0000313" key="9">
    <source>
        <dbReference type="EMBL" id="KAG7305779.1"/>
    </source>
</evidence>
<name>A0ABQ7QLX2_PLUXY</name>
<reference evidence="9 10" key="1">
    <citation type="submission" date="2021-06" db="EMBL/GenBank/DDBJ databases">
        <title>A haploid diamondback moth (Plutella xylostella L.) genome assembly resolves 31 chromosomes and identifies a diamide resistance mutation.</title>
        <authorList>
            <person name="Ward C.M."/>
            <person name="Perry K.D."/>
            <person name="Baker G."/>
            <person name="Powis K."/>
            <person name="Heckel D.G."/>
            <person name="Baxter S.W."/>
        </authorList>
    </citation>
    <scope>NUCLEOTIDE SEQUENCE [LARGE SCALE GENOMIC DNA]</scope>
    <source>
        <strain evidence="9 10">LV</strain>
        <tissue evidence="9">Single pupa</tissue>
    </source>
</reference>
<evidence type="ECO:0000256" key="7">
    <source>
        <dbReference type="SAM" id="SignalP"/>
    </source>
</evidence>
<feature type="domain" description="Sulfatase N-terminal" evidence="8">
    <location>
        <begin position="24"/>
        <end position="344"/>
    </location>
</feature>
<comment type="cofactor">
    <cofactor evidence="1">
        <name>Ca(2+)</name>
        <dbReference type="ChEBI" id="CHEBI:29108"/>
    </cofactor>
</comment>
<dbReference type="SUPFAM" id="SSF53649">
    <property type="entry name" value="Alkaline phosphatase-like"/>
    <property type="match status" value="1"/>
</dbReference>
<evidence type="ECO:0000256" key="3">
    <source>
        <dbReference type="ARBA" id="ARBA00022723"/>
    </source>
</evidence>
<keyword evidence="10" id="KW-1185">Reference proteome</keyword>
<evidence type="ECO:0000256" key="5">
    <source>
        <dbReference type="ARBA" id="ARBA00022837"/>
    </source>
</evidence>
<accession>A0ABQ7QLX2</accession>
<dbReference type="EMBL" id="JAHIBW010000013">
    <property type="protein sequence ID" value="KAG7305779.1"/>
    <property type="molecule type" value="Genomic_DNA"/>
</dbReference>
<feature type="signal peptide" evidence="7">
    <location>
        <begin position="1"/>
        <end position="18"/>
    </location>
</feature>
<dbReference type="Gene3D" id="3.30.1120.10">
    <property type="match status" value="1"/>
</dbReference>
<dbReference type="PROSITE" id="PS00149">
    <property type="entry name" value="SULFATASE_2"/>
    <property type="match status" value="1"/>
</dbReference>
<keyword evidence="3" id="KW-0479">Metal-binding</keyword>
<proteinExistence type="inferred from homology"/>
<dbReference type="CDD" id="cd16029">
    <property type="entry name" value="4-S"/>
    <property type="match status" value="1"/>
</dbReference>
<dbReference type="PANTHER" id="PTHR10342:SF273">
    <property type="entry name" value="RE14504P"/>
    <property type="match status" value="1"/>
</dbReference>
<comment type="similarity">
    <text evidence="2">Belongs to the sulfatase family.</text>
</comment>
<dbReference type="Proteomes" id="UP000823941">
    <property type="component" value="Chromosome 13"/>
</dbReference>
<sequence length="542" mass="59585">MLIKWLCLFTILASSARSDSARKPHIVLIIADDLGWNDVGFHGLNQVGTPNLDALAYSGRVLHNYYVNPICTPSRAALFTGKHPIHTGMQHTVLFAMEPRGLPLSEKLLPQHLQGLGYRTHLVGKWHLGFHRREYLPMSRGFDSHLGFWSGRIDHFDHISMENGTWGTDFRRGYDVAHDLYGQYVTDIYTKESIKIIRAHNQSSPLFLTIAHSAMHSQNAYDPIRAPYRLVETFKHIEDQQRRKYAAVLSKLDSSVGAVTAALSAAGMLQNTLLIFTTDNGGAPQGFNDNAGSNWPLRGVKNTLWEGGVRGAGLVWGASLPRGSLVTDQLHVTDWLPTIYRAAGGDPSKLGAIDGVDVWSALAGAGAAGGAGATPRRALLHNIDDIWGSAAITVDQWKLIKGTNYNGTWDGWYGPSGREGSYDVDAVYKSPAGVALQKGGYMPDREAVLALREQATVSCKNATSVPCLPLQAPCLFNIQEDPCEMRNLAKEFPEVLEMMLSRLEAFNRTAVPPSNLPLDKAGDPKYWGRVYTNFVDYLTVST</sequence>
<evidence type="ECO:0000256" key="2">
    <source>
        <dbReference type="ARBA" id="ARBA00008779"/>
    </source>
</evidence>
<comment type="caution">
    <text evidence="9">The sequence shown here is derived from an EMBL/GenBank/DDBJ whole genome shotgun (WGS) entry which is preliminary data.</text>
</comment>
<evidence type="ECO:0000259" key="8">
    <source>
        <dbReference type="Pfam" id="PF00884"/>
    </source>
</evidence>
<dbReference type="InterPro" id="IPR024607">
    <property type="entry name" value="Sulfatase_CS"/>
</dbReference>
<evidence type="ECO:0000256" key="4">
    <source>
        <dbReference type="ARBA" id="ARBA00022801"/>
    </source>
</evidence>
<dbReference type="InterPro" id="IPR047115">
    <property type="entry name" value="ARSB"/>
</dbReference>
<evidence type="ECO:0000313" key="10">
    <source>
        <dbReference type="Proteomes" id="UP000823941"/>
    </source>
</evidence>
<dbReference type="PANTHER" id="PTHR10342">
    <property type="entry name" value="ARYLSULFATASE"/>
    <property type="match status" value="1"/>
</dbReference>
<keyword evidence="5" id="KW-0106">Calcium</keyword>